<gene>
    <name evidence="2" type="ORF">C7R92_07555</name>
</gene>
<dbReference type="PANTHER" id="PTHR30399:SF1">
    <property type="entry name" value="UTP PYROPHOSPHATASE"/>
    <property type="match status" value="1"/>
</dbReference>
<dbReference type="Gene3D" id="3.30.2010.10">
    <property type="entry name" value="Metalloproteases ('zincins'), catalytic domain"/>
    <property type="match status" value="1"/>
</dbReference>
<dbReference type="Pfam" id="PF01863">
    <property type="entry name" value="YgjP-like"/>
    <property type="match status" value="1"/>
</dbReference>
<name>A0ABX5FU19_9BACL</name>
<evidence type="ECO:0000259" key="1">
    <source>
        <dbReference type="Pfam" id="PF01863"/>
    </source>
</evidence>
<accession>A0ABX5FU19</accession>
<dbReference type="RefSeq" id="WP_106833769.1">
    <property type="nucleotide sequence ID" value="NZ_JARMEW010000005.1"/>
</dbReference>
<sequence length="241" mass="28547">MPFFQFGSQAIHYEITRSDRRKTVTISINQHGVKVVAPSNTEDQAIQQILHHKGIWIRTQLLHFEEMQQHSLQRKFVSGEKLPYLGRQYRLKVCKTTGTQEPKLSFYQGQFRARLPQDIAEHQHRDIIMPLYIDWVKHRGSALAKERINRFTIKFSHQPKAIVVKDQDQRWGSCTPAGTILLNWRIFLAPASIVDYVLVHELVHLQHMNHSKDYWDTVRMLLSDYEEKKEWLRLYGNTLYI</sequence>
<feature type="domain" description="YgjP-like metallopeptidase" evidence="1">
    <location>
        <begin position="22"/>
        <end position="233"/>
    </location>
</feature>
<keyword evidence="3" id="KW-1185">Reference proteome</keyword>
<proteinExistence type="predicted"/>
<comment type="caution">
    <text evidence="2">The sequence shown here is derived from an EMBL/GenBank/DDBJ whole genome shotgun (WGS) entry which is preliminary data.</text>
</comment>
<reference evidence="2 3" key="1">
    <citation type="submission" date="2018-03" db="EMBL/GenBank/DDBJ databases">
        <title>Brevisbacillus phylogenomics.</title>
        <authorList>
            <person name="Dunlap C."/>
        </authorList>
    </citation>
    <scope>NUCLEOTIDE SEQUENCE [LARGE SCALE GENOMIC DNA]</scope>
    <source>
        <strain evidence="2 3">NRRL B-41110</strain>
    </source>
</reference>
<dbReference type="CDD" id="cd07344">
    <property type="entry name" value="M48_yhfN_like"/>
    <property type="match status" value="1"/>
</dbReference>
<dbReference type="InterPro" id="IPR002725">
    <property type="entry name" value="YgjP-like_metallopeptidase"/>
</dbReference>
<dbReference type="InterPro" id="IPR053136">
    <property type="entry name" value="UTP_pyrophosphatase-like"/>
</dbReference>
<dbReference type="EMBL" id="PXZO01000010">
    <property type="protein sequence ID" value="PSK12561.1"/>
    <property type="molecule type" value="Genomic_DNA"/>
</dbReference>
<dbReference type="PANTHER" id="PTHR30399">
    <property type="entry name" value="UNCHARACTERIZED PROTEIN YGJP"/>
    <property type="match status" value="1"/>
</dbReference>
<dbReference type="GeneID" id="95749984"/>
<evidence type="ECO:0000313" key="3">
    <source>
        <dbReference type="Proteomes" id="UP000241645"/>
    </source>
</evidence>
<protein>
    <submittedName>
        <fullName evidence="2">M48 family peptidase</fullName>
    </submittedName>
</protein>
<evidence type="ECO:0000313" key="2">
    <source>
        <dbReference type="EMBL" id="PSK12561.1"/>
    </source>
</evidence>
<organism evidence="2 3">
    <name type="scientific">Brevibacillus porteri</name>
    <dbReference type="NCBI Taxonomy" id="2126350"/>
    <lineage>
        <taxon>Bacteria</taxon>
        <taxon>Bacillati</taxon>
        <taxon>Bacillota</taxon>
        <taxon>Bacilli</taxon>
        <taxon>Bacillales</taxon>
        <taxon>Paenibacillaceae</taxon>
        <taxon>Brevibacillus</taxon>
    </lineage>
</organism>
<dbReference type="Proteomes" id="UP000241645">
    <property type="component" value="Unassembled WGS sequence"/>
</dbReference>